<keyword evidence="1" id="KW-0472">Membrane</keyword>
<proteinExistence type="predicted"/>
<organism evidence="2">
    <name type="scientific">Panicum hallii</name>
    <dbReference type="NCBI Taxonomy" id="206008"/>
    <lineage>
        <taxon>Eukaryota</taxon>
        <taxon>Viridiplantae</taxon>
        <taxon>Streptophyta</taxon>
        <taxon>Embryophyta</taxon>
        <taxon>Tracheophyta</taxon>
        <taxon>Spermatophyta</taxon>
        <taxon>Magnoliopsida</taxon>
        <taxon>Liliopsida</taxon>
        <taxon>Poales</taxon>
        <taxon>Poaceae</taxon>
        <taxon>PACMAD clade</taxon>
        <taxon>Panicoideae</taxon>
        <taxon>Panicodae</taxon>
        <taxon>Paniceae</taxon>
        <taxon>Panicinae</taxon>
        <taxon>Panicum</taxon>
        <taxon>Panicum sect. Panicum</taxon>
    </lineage>
</organism>
<accession>A0A2S3HW00</accession>
<dbReference type="Proteomes" id="UP000243499">
    <property type="component" value="Chromosome 5"/>
</dbReference>
<name>A0A2S3HW00_9POAL</name>
<evidence type="ECO:0000313" key="2">
    <source>
        <dbReference type="EMBL" id="PAN31157.1"/>
    </source>
</evidence>
<dbReference type="EMBL" id="CM008050">
    <property type="protein sequence ID" value="PAN31157.1"/>
    <property type="molecule type" value="Genomic_DNA"/>
</dbReference>
<feature type="transmembrane region" description="Helical" evidence="1">
    <location>
        <begin position="12"/>
        <end position="35"/>
    </location>
</feature>
<gene>
    <name evidence="2" type="ORF">PAHAL_5G401200</name>
</gene>
<dbReference type="AlphaFoldDB" id="A0A2S3HW00"/>
<sequence length="108" mass="12493">MKSNEKLLFSQSFLLVHLPTLFLSIAFDMLTSIIVKNSFIELLLVQFMRLTRLKFILCSIELYHFDMELYLCSILHKSLFLPSPCQELSLLFSIVIFVSSSAVSRINI</sequence>
<keyword evidence="1" id="KW-0812">Transmembrane</keyword>
<protein>
    <submittedName>
        <fullName evidence="2">Uncharacterized protein</fullName>
    </submittedName>
</protein>
<evidence type="ECO:0000256" key="1">
    <source>
        <dbReference type="SAM" id="Phobius"/>
    </source>
</evidence>
<keyword evidence="1" id="KW-1133">Transmembrane helix</keyword>
<reference evidence="2" key="1">
    <citation type="submission" date="2018-04" db="EMBL/GenBank/DDBJ databases">
        <title>WGS assembly of Panicum hallii.</title>
        <authorList>
            <person name="Lovell J."/>
            <person name="Jenkins J."/>
            <person name="Lowry D."/>
            <person name="Mamidi S."/>
            <person name="Sreedasyam A."/>
            <person name="Weng X."/>
            <person name="Barry K."/>
            <person name="Bonette J."/>
            <person name="Campitelli B."/>
            <person name="Daum C."/>
            <person name="Gordon S."/>
            <person name="Gould B."/>
            <person name="Lipzen A."/>
            <person name="Macqueen A."/>
            <person name="Palacio-Mejia J."/>
            <person name="Plott C."/>
            <person name="Shakirov E."/>
            <person name="Shu S."/>
            <person name="Yoshinaga Y."/>
            <person name="Zane M."/>
            <person name="Rokhsar D."/>
            <person name="Grimwood J."/>
            <person name="Schmutz J."/>
            <person name="Juenger T."/>
        </authorList>
    </citation>
    <scope>NUCLEOTIDE SEQUENCE [LARGE SCALE GENOMIC DNA]</scope>
    <source>
        <strain evidence="2">FIL2</strain>
    </source>
</reference>
<dbReference type="Gramene" id="PAN31157">
    <property type="protein sequence ID" value="PAN31157"/>
    <property type="gene ID" value="PAHAL_5G401200"/>
</dbReference>